<dbReference type="InterPro" id="IPR011008">
    <property type="entry name" value="Dimeric_a/b-barrel"/>
</dbReference>
<proteinExistence type="predicted"/>
<dbReference type="RefSeq" id="WP_359658136.1">
    <property type="nucleotide sequence ID" value="NZ_JBEXZO010000011.1"/>
</dbReference>
<dbReference type="Gene3D" id="3.30.70.100">
    <property type="match status" value="1"/>
</dbReference>
<name>A0ABV2W6C5_9ACTN</name>
<dbReference type="PANTHER" id="PTHR41521:SF4">
    <property type="entry name" value="BLR0684 PROTEIN"/>
    <property type="match status" value="1"/>
</dbReference>
<keyword evidence="3" id="KW-1185">Reference proteome</keyword>
<comment type="caution">
    <text evidence="2">The sequence shown here is derived from an EMBL/GenBank/DDBJ whole genome shotgun (WGS) entry which is preliminary data.</text>
</comment>
<evidence type="ECO:0000259" key="1">
    <source>
        <dbReference type="Pfam" id="PF07045"/>
    </source>
</evidence>
<dbReference type="InterPro" id="IPR010753">
    <property type="entry name" value="DUF1330"/>
</dbReference>
<sequence length="95" mass="10559">MSAYVVIDLDVDDPAGFQQYVDAVNPLLEEAGARNLLVDDDCLVLEGDWRPATLVIHEFGSLQAARAFWDAPAYQPLKALRRRHATVQVVVAQPR</sequence>
<organism evidence="2 3">
    <name type="scientific">Streptomyces lavendulocolor</name>
    <dbReference type="NCBI Taxonomy" id="67316"/>
    <lineage>
        <taxon>Bacteria</taxon>
        <taxon>Bacillati</taxon>
        <taxon>Actinomycetota</taxon>
        <taxon>Actinomycetes</taxon>
        <taxon>Kitasatosporales</taxon>
        <taxon>Streptomycetaceae</taxon>
        <taxon>Streptomyces</taxon>
    </lineage>
</organism>
<feature type="domain" description="DUF1330" evidence="1">
    <location>
        <begin position="2"/>
        <end position="92"/>
    </location>
</feature>
<evidence type="ECO:0000313" key="3">
    <source>
        <dbReference type="Proteomes" id="UP001550378"/>
    </source>
</evidence>
<dbReference type="Proteomes" id="UP001550378">
    <property type="component" value="Unassembled WGS sequence"/>
</dbReference>
<dbReference type="SUPFAM" id="SSF54909">
    <property type="entry name" value="Dimeric alpha+beta barrel"/>
    <property type="match status" value="1"/>
</dbReference>
<protein>
    <submittedName>
        <fullName evidence="2">DUF1330 domain-containing protein</fullName>
    </submittedName>
</protein>
<gene>
    <name evidence="2" type="ORF">ABZ508_12800</name>
</gene>
<reference evidence="2 3" key="1">
    <citation type="submission" date="2024-06" db="EMBL/GenBank/DDBJ databases">
        <title>The Natural Products Discovery Center: Release of the First 8490 Sequenced Strains for Exploring Actinobacteria Biosynthetic Diversity.</title>
        <authorList>
            <person name="Kalkreuter E."/>
            <person name="Kautsar S.A."/>
            <person name="Yang D."/>
            <person name="Bader C.D."/>
            <person name="Teijaro C.N."/>
            <person name="Fluegel L."/>
            <person name="Davis C.M."/>
            <person name="Simpson J.R."/>
            <person name="Lauterbach L."/>
            <person name="Steele A.D."/>
            <person name="Gui C."/>
            <person name="Meng S."/>
            <person name="Li G."/>
            <person name="Viehrig K."/>
            <person name="Ye F."/>
            <person name="Su P."/>
            <person name="Kiefer A.F."/>
            <person name="Nichols A."/>
            <person name="Cepeda A.J."/>
            <person name="Yan W."/>
            <person name="Fan B."/>
            <person name="Jiang Y."/>
            <person name="Adhikari A."/>
            <person name="Zheng C.-J."/>
            <person name="Schuster L."/>
            <person name="Cowan T.M."/>
            <person name="Smanski M.J."/>
            <person name="Chevrette M.G."/>
            <person name="De Carvalho L.P.S."/>
            <person name="Shen B."/>
        </authorList>
    </citation>
    <scope>NUCLEOTIDE SEQUENCE [LARGE SCALE GENOMIC DNA]</scope>
    <source>
        <strain evidence="2 3">NPDC006337</strain>
    </source>
</reference>
<dbReference type="Pfam" id="PF07045">
    <property type="entry name" value="DUF1330"/>
    <property type="match status" value="1"/>
</dbReference>
<dbReference type="EMBL" id="JBEXZR010000009">
    <property type="protein sequence ID" value="MEU0708226.1"/>
    <property type="molecule type" value="Genomic_DNA"/>
</dbReference>
<evidence type="ECO:0000313" key="2">
    <source>
        <dbReference type="EMBL" id="MEU0708226.1"/>
    </source>
</evidence>
<accession>A0ABV2W6C5</accession>
<dbReference type="PANTHER" id="PTHR41521">
    <property type="match status" value="1"/>
</dbReference>